<sequence>MGIFPKFIVRSDKGYGPTDDYWYGPFAGPTKAGVDVNEFVALNFSAVYNAITIISQTIGSLPLHLFKRTKRITQKVANKPGYGVLHSVANPEMTAMTYRETTSAHELSWGNSYSEIVRNGMGQIAELWPISPDRVTPKRQSKRLVYDINVGVGKPITLPRERILHIPGLGFDGLIGYSVLTKARESIALGMATEEYGARFFGQGTNPAGVLEMEENLGDAYEDFAKKFKAGFEGLGKSHKVMILERGLKYKPLGVKPEDAQFLQTRAFTVVEIARWFNIEPMKLKDHSKSSFDNISSLQISHVVDCIRPWTVRREQNYNMQLLTPSERQQGYYYEHVLEGLLRGDWAARGEFYSKMFQVGAFSPNMILEKENMNPVEGGDERFVPLNMVPLSMARKMIEMQDEPGEPEPGEENNRLDRTLWGRMLIEYNKTVDNKDVAQRSITGRERISKQYYPLIKAAAKRIVNKEGNAVKNQTKKRSQRSKASMEKWLDSFYRKLPGYIKQEMGPVFRSFAEAIIEESAKEIGVEPDLKELDTFINDYIERYAERHVESSHGQLVSLLNPKDDGEKKDAHEDHEDRADEPIEHDEFDDVADRVDEWAEDDKRPEKIATNESVRMSNAVFQTVAFGAGMSVVWKIRGAKTCPYCRELSGKRVSKGQSFVDSGDVLDPKSGSGPMKINGIKTQPPLHQNCDCTLSYI</sequence>
<reference evidence="2" key="1">
    <citation type="journal article" date="2015" name="Nature">
        <title>Complex archaea that bridge the gap between prokaryotes and eukaryotes.</title>
        <authorList>
            <person name="Spang A."/>
            <person name="Saw J.H."/>
            <person name="Jorgensen S.L."/>
            <person name="Zaremba-Niedzwiedzka K."/>
            <person name="Martijn J."/>
            <person name="Lind A.E."/>
            <person name="van Eijk R."/>
            <person name="Schleper C."/>
            <person name="Guy L."/>
            <person name="Ettema T.J."/>
        </authorList>
    </citation>
    <scope>NUCLEOTIDE SEQUENCE</scope>
</reference>
<organism evidence="2">
    <name type="scientific">marine sediment metagenome</name>
    <dbReference type="NCBI Taxonomy" id="412755"/>
    <lineage>
        <taxon>unclassified sequences</taxon>
        <taxon>metagenomes</taxon>
        <taxon>ecological metagenomes</taxon>
    </lineage>
</organism>
<dbReference type="NCBIfam" id="TIGR01537">
    <property type="entry name" value="portal_HK97"/>
    <property type="match status" value="1"/>
</dbReference>
<evidence type="ECO:0008006" key="3">
    <source>
        <dbReference type="Google" id="ProtNLM"/>
    </source>
</evidence>
<dbReference type="EMBL" id="LAZR01006814">
    <property type="protein sequence ID" value="KKM89452.1"/>
    <property type="molecule type" value="Genomic_DNA"/>
</dbReference>
<dbReference type="Pfam" id="PF04860">
    <property type="entry name" value="Phage_portal"/>
    <property type="match status" value="1"/>
</dbReference>
<evidence type="ECO:0000313" key="2">
    <source>
        <dbReference type="EMBL" id="KKM89452.1"/>
    </source>
</evidence>
<gene>
    <name evidence="2" type="ORF">LCGC14_1248490</name>
</gene>
<proteinExistence type="predicted"/>
<dbReference type="AlphaFoldDB" id="A0A0F9P7Q4"/>
<dbReference type="InterPro" id="IPR006427">
    <property type="entry name" value="Portal_HK97"/>
</dbReference>
<evidence type="ECO:0000256" key="1">
    <source>
        <dbReference type="SAM" id="MobiDB-lite"/>
    </source>
</evidence>
<feature type="region of interest" description="Disordered" evidence="1">
    <location>
        <begin position="558"/>
        <end position="590"/>
    </location>
</feature>
<name>A0A0F9P7Q4_9ZZZZ</name>
<dbReference type="InterPro" id="IPR006944">
    <property type="entry name" value="Phage/GTA_portal"/>
</dbReference>
<feature type="compositionally biased region" description="Basic and acidic residues" evidence="1">
    <location>
        <begin position="562"/>
        <end position="582"/>
    </location>
</feature>
<protein>
    <recommendedName>
        <fullName evidence="3">Phage head morphogenesis domain-containing protein</fullName>
    </recommendedName>
</protein>
<accession>A0A0F9P7Q4</accession>
<comment type="caution">
    <text evidence="2">The sequence shown here is derived from an EMBL/GenBank/DDBJ whole genome shotgun (WGS) entry which is preliminary data.</text>
</comment>